<keyword evidence="3" id="KW-1185">Reference proteome</keyword>
<proteinExistence type="predicted"/>
<dbReference type="EMBL" id="PGTX01000001">
    <property type="protein sequence ID" value="PJI82929.1"/>
    <property type="molecule type" value="Genomic_DNA"/>
</dbReference>
<feature type="transmembrane region" description="Helical" evidence="1">
    <location>
        <begin position="6"/>
        <end position="24"/>
    </location>
</feature>
<gene>
    <name evidence="2" type="ORF">B0G85_0319</name>
</gene>
<dbReference type="Proteomes" id="UP000229366">
    <property type="component" value="Unassembled WGS sequence"/>
</dbReference>
<organism evidence="2 3">
    <name type="scientific">Polynucleobacter brandtiae</name>
    <dbReference type="NCBI Taxonomy" id="1938816"/>
    <lineage>
        <taxon>Bacteria</taxon>
        <taxon>Pseudomonadati</taxon>
        <taxon>Pseudomonadota</taxon>
        <taxon>Betaproteobacteria</taxon>
        <taxon>Burkholderiales</taxon>
        <taxon>Burkholderiaceae</taxon>
        <taxon>Polynucleobacter</taxon>
    </lineage>
</organism>
<reference evidence="2 3" key="1">
    <citation type="submission" date="2017-11" db="EMBL/GenBank/DDBJ databases">
        <title>Genomic Encyclopedia of Type Strains, Phase III (KMG-III): the genomes of soil and plant-associated and newly described type strains.</title>
        <authorList>
            <person name="Whitman W."/>
        </authorList>
    </citation>
    <scope>NUCLEOTIDE SEQUENCE [LARGE SCALE GENOMIC DNA]</scope>
    <source>
        <strain evidence="2 3">UB-Domo-W1</strain>
    </source>
</reference>
<dbReference type="AlphaFoldDB" id="A0A2M8VYL5"/>
<name>A0A2M8VYL5_9BURK</name>
<accession>A0A2M8VYL5</accession>
<protein>
    <submittedName>
        <fullName evidence="2">Uncharacterized protein</fullName>
    </submittedName>
</protein>
<keyword evidence="1" id="KW-0812">Transmembrane</keyword>
<evidence type="ECO:0000313" key="2">
    <source>
        <dbReference type="EMBL" id="PJI82929.1"/>
    </source>
</evidence>
<keyword evidence="1" id="KW-0472">Membrane</keyword>
<evidence type="ECO:0000256" key="1">
    <source>
        <dbReference type="SAM" id="Phobius"/>
    </source>
</evidence>
<sequence length="43" mass="5068">MELLNNFNGISLAIIIVLSYCAVLKSTKRYEQTKQQVFSRKYR</sequence>
<dbReference type="RefSeq" id="WP_255408116.1">
    <property type="nucleotide sequence ID" value="NZ_CBCSBW010000001.1"/>
</dbReference>
<comment type="caution">
    <text evidence="2">The sequence shown here is derived from an EMBL/GenBank/DDBJ whole genome shotgun (WGS) entry which is preliminary data.</text>
</comment>
<keyword evidence="1" id="KW-1133">Transmembrane helix</keyword>
<evidence type="ECO:0000313" key="3">
    <source>
        <dbReference type="Proteomes" id="UP000229366"/>
    </source>
</evidence>